<evidence type="ECO:0000313" key="5">
    <source>
        <dbReference type="Proteomes" id="UP000054516"/>
    </source>
</evidence>
<dbReference type="InterPro" id="IPR019398">
    <property type="entry name" value="Pre-rRNA_process_TSR2"/>
</dbReference>
<dbReference type="GO" id="GO:0006364">
    <property type="term" value="P:rRNA processing"/>
    <property type="evidence" value="ECO:0007669"/>
    <property type="project" value="UniProtKB-KW"/>
</dbReference>
<dbReference type="OMA" id="QSNWGGP"/>
<dbReference type="Pfam" id="PF10273">
    <property type="entry name" value="WGG"/>
    <property type="match status" value="1"/>
</dbReference>
<dbReference type="EMBL" id="DF977466">
    <property type="protein sequence ID" value="GAP86796.1"/>
    <property type="molecule type" value="Genomic_DNA"/>
</dbReference>
<evidence type="ECO:0000256" key="2">
    <source>
        <dbReference type="ARBA" id="ARBA00022552"/>
    </source>
</evidence>
<evidence type="ECO:0000256" key="1">
    <source>
        <dbReference type="ARBA" id="ARBA00006524"/>
    </source>
</evidence>
<proteinExistence type="inferred from homology"/>
<protein>
    <submittedName>
        <fullName evidence="4">Putative pre-rRNA-processing protein tsr2</fullName>
    </submittedName>
</protein>
<dbReference type="AlphaFoldDB" id="A0A1W2TFG3"/>
<keyword evidence="5" id="KW-1185">Reference proteome</keyword>
<dbReference type="PANTHER" id="PTHR21250">
    <property type="entry name" value="PRE-RRNA-PROCESSING PROTEIN TSR2 HOMOLOG"/>
    <property type="match status" value="1"/>
</dbReference>
<organism evidence="4">
    <name type="scientific">Rosellinia necatrix</name>
    <name type="common">White root-rot fungus</name>
    <dbReference type="NCBI Taxonomy" id="77044"/>
    <lineage>
        <taxon>Eukaryota</taxon>
        <taxon>Fungi</taxon>
        <taxon>Dikarya</taxon>
        <taxon>Ascomycota</taxon>
        <taxon>Pezizomycotina</taxon>
        <taxon>Sordariomycetes</taxon>
        <taxon>Xylariomycetidae</taxon>
        <taxon>Xylariales</taxon>
        <taxon>Xylariaceae</taxon>
        <taxon>Rosellinia</taxon>
    </lineage>
</organism>
<reference evidence="4" key="1">
    <citation type="submission" date="2016-03" db="EMBL/GenBank/DDBJ databases">
        <title>Draft genome sequence of Rosellinia necatrix.</title>
        <authorList>
            <person name="Kanematsu S."/>
        </authorList>
    </citation>
    <scope>NUCLEOTIDE SEQUENCE [LARGE SCALE GENOMIC DNA]</scope>
    <source>
        <strain evidence="4">W97</strain>
    </source>
</reference>
<dbReference type="OrthoDB" id="263560at2759"/>
<sequence length="228" mass="25134">MASSSTAEPSFETRQQQFEQGVAISLHLWQSLTIAVQNNWGGDDSADKRDWLAGVIVDMFPSFVDLAATTAAIASSSPAGDPPQKNSNGAQSQFKKIPEEPIAEEIEETLLQVMFDEFEADIDDQSEAEVADRIMKCRAQCAVGDFELVEMLRARWLDTKGKKVIAQVAADQDQDTDWDSGSDDDEGANGDGDLEMEDAPQLVPVAPKERPQPEIDEDGFEKVLRRKR</sequence>
<evidence type="ECO:0000313" key="4">
    <source>
        <dbReference type="EMBL" id="GAP86796.1"/>
    </source>
</evidence>
<comment type="similarity">
    <text evidence="1">Belongs to the TSR2 family.</text>
</comment>
<feature type="region of interest" description="Disordered" evidence="3">
    <location>
        <begin position="74"/>
        <end position="94"/>
    </location>
</feature>
<dbReference type="STRING" id="77044.A0A1W2TFG3"/>
<evidence type="ECO:0000256" key="3">
    <source>
        <dbReference type="SAM" id="MobiDB-lite"/>
    </source>
</evidence>
<dbReference type="Proteomes" id="UP000054516">
    <property type="component" value="Unassembled WGS sequence"/>
</dbReference>
<accession>A0A1W2TFG3</accession>
<feature type="region of interest" description="Disordered" evidence="3">
    <location>
        <begin position="170"/>
        <end position="228"/>
    </location>
</feature>
<feature type="compositionally biased region" description="Acidic residues" evidence="3">
    <location>
        <begin position="172"/>
        <end position="198"/>
    </location>
</feature>
<keyword evidence="2" id="KW-0698">rRNA processing</keyword>
<feature type="compositionally biased region" description="Polar residues" evidence="3">
    <location>
        <begin position="84"/>
        <end position="94"/>
    </location>
</feature>
<gene>
    <name evidence="4" type="ORF">SAMD00023353_2100810</name>
</gene>
<name>A0A1W2TFG3_ROSNE</name>